<evidence type="ECO:0000256" key="2">
    <source>
        <dbReference type="HAMAP-Rule" id="MF_00048"/>
    </source>
</evidence>
<sequence>MDEHLKTGTIGEELACRYLESLGYTIHERNWRYGHKEVDIIAQWGPTLVIAEVKTRSSGSYLKARESVTREKERFLIQAADHYVRLHHLELEVRYDIIALDIAPDRTYTIEHIPNAFYPTLRRRSSSPRGRTKPHR</sequence>
<dbReference type="InterPro" id="IPR011335">
    <property type="entry name" value="Restrct_endonuc-II-like"/>
</dbReference>
<dbReference type="RefSeq" id="WP_044167810.1">
    <property type="nucleotide sequence ID" value="NZ_JDFF01000004.1"/>
</dbReference>
<dbReference type="PANTHER" id="PTHR34039">
    <property type="entry name" value="UPF0102 PROTEIN YRAN"/>
    <property type="match status" value="1"/>
</dbReference>
<protein>
    <recommendedName>
        <fullName evidence="2">UPF0102 protein HMPREF0636_1046</fullName>
    </recommendedName>
</protein>
<evidence type="ECO:0000313" key="3">
    <source>
        <dbReference type="EMBL" id="EWC93536.1"/>
    </source>
</evidence>
<dbReference type="PANTHER" id="PTHR34039:SF1">
    <property type="entry name" value="UPF0102 PROTEIN YRAN"/>
    <property type="match status" value="1"/>
</dbReference>
<organism evidence="3 4">
    <name type="scientific">Porphyromonas catoniae ATCC 51270</name>
    <dbReference type="NCBI Taxonomy" id="887901"/>
    <lineage>
        <taxon>Bacteria</taxon>
        <taxon>Pseudomonadati</taxon>
        <taxon>Bacteroidota</taxon>
        <taxon>Bacteroidia</taxon>
        <taxon>Bacteroidales</taxon>
        <taxon>Porphyromonadaceae</taxon>
        <taxon>Porphyromonas</taxon>
    </lineage>
</organism>
<keyword evidence="4" id="KW-1185">Reference proteome</keyword>
<dbReference type="SUPFAM" id="SSF52980">
    <property type="entry name" value="Restriction endonuclease-like"/>
    <property type="match status" value="1"/>
</dbReference>
<dbReference type="HAMAP" id="MF_00048">
    <property type="entry name" value="UPF0102"/>
    <property type="match status" value="1"/>
</dbReference>
<dbReference type="InterPro" id="IPR003509">
    <property type="entry name" value="UPF0102_YraN-like"/>
</dbReference>
<dbReference type="PATRIC" id="fig|887901.3.peg.188"/>
<name>Z4WVI1_9PORP</name>
<gene>
    <name evidence="3" type="ORF">HMPREF0636_1046</name>
</gene>
<dbReference type="OrthoDB" id="9802516at2"/>
<reference evidence="3 4" key="1">
    <citation type="submission" date="2014-01" db="EMBL/GenBank/DDBJ databases">
        <authorList>
            <person name="Durkin A.S."/>
            <person name="McCorrison J."/>
            <person name="Torralba M."/>
            <person name="Gillis M."/>
            <person name="Haft D.H."/>
            <person name="Methe B."/>
            <person name="Sutton G."/>
            <person name="Nelson K.E."/>
        </authorList>
    </citation>
    <scope>NUCLEOTIDE SEQUENCE [LARGE SCALE GENOMIC DNA]</scope>
    <source>
        <strain evidence="3 4">ATCC 51270</strain>
    </source>
</reference>
<dbReference type="Gene3D" id="3.40.1350.10">
    <property type="match status" value="1"/>
</dbReference>
<evidence type="ECO:0000256" key="1">
    <source>
        <dbReference type="ARBA" id="ARBA00006738"/>
    </source>
</evidence>
<comment type="similarity">
    <text evidence="1 2">Belongs to the UPF0102 family.</text>
</comment>
<dbReference type="Proteomes" id="UP000023482">
    <property type="component" value="Unassembled WGS sequence"/>
</dbReference>
<dbReference type="GO" id="GO:0003676">
    <property type="term" value="F:nucleic acid binding"/>
    <property type="evidence" value="ECO:0007669"/>
    <property type="project" value="InterPro"/>
</dbReference>
<dbReference type="Pfam" id="PF02021">
    <property type="entry name" value="UPF0102"/>
    <property type="match status" value="1"/>
</dbReference>
<accession>Z4WVI1</accession>
<evidence type="ECO:0000313" key="4">
    <source>
        <dbReference type="Proteomes" id="UP000023482"/>
    </source>
</evidence>
<dbReference type="InterPro" id="IPR011856">
    <property type="entry name" value="tRNA_endonuc-like_dom_sf"/>
</dbReference>
<proteinExistence type="inferred from homology"/>
<comment type="caution">
    <text evidence="3">The sequence shown here is derived from an EMBL/GenBank/DDBJ whole genome shotgun (WGS) entry which is preliminary data.</text>
</comment>
<dbReference type="CDD" id="cd20736">
    <property type="entry name" value="PoNe_Nuclease"/>
    <property type="match status" value="1"/>
</dbReference>
<dbReference type="EMBL" id="JDFF01000004">
    <property type="protein sequence ID" value="EWC93536.1"/>
    <property type="molecule type" value="Genomic_DNA"/>
</dbReference>
<dbReference type="AlphaFoldDB" id="Z4WVI1"/>